<dbReference type="GO" id="GO:0016887">
    <property type="term" value="F:ATP hydrolysis activity"/>
    <property type="evidence" value="ECO:0007669"/>
    <property type="project" value="InterPro"/>
</dbReference>
<dbReference type="PANTHER" id="PTHR42781">
    <property type="entry name" value="SPERMIDINE/PUTRESCINE IMPORT ATP-BINDING PROTEIN POTA"/>
    <property type="match status" value="1"/>
</dbReference>
<dbReference type="Pfam" id="PF00005">
    <property type="entry name" value="ABC_tran"/>
    <property type="match status" value="1"/>
</dbReference>
<dbReference type="AlphaFoldDB" id="A0A412X632"/>
<comment type="caution">
    <text evidence="5">The sequence shown here is derived from an EMBL/GenBank/DDBJ whole genome shotgun (WGS) entry which is preliminary data.</text>
</comment>
<evidence type="ECO:0000256" key="2">
    <source>
        <dbReference type="ARBA" id="ARBA00022741"/>
    </source>
</evidence>
<proteinExistence type="predicted"/>
<dbReference type="PANTHER" id="PTHR42781:SF4">
    <property type="entry name" value="SPERMIDINE_PUTRESCINE IMPORT ATP-BINDING PROTEIN POTA"/>
    <property type="match status" value="1"/>
</dbReference>
<dbReference type="Proteomes" id="UP000286038">
    <property type="component" value="Unassembled WGS sequence"/>
</dbReference>
<dbReference type="GO" id="GO:0015697">
    <property type="term" value="P:quaternary ammonium group transport"/>
    <property type="evidence" value="ECO:0007669"/>
    <property type="project" value="UniProtKB-ARBA"/>
</dbReference>
<dbReference type="Proteomes" id="UP000283589">
    <property type="component" value="Unassembled WGS sequence"/>
</dbReference>
<reference evidence="7 8" key="1">
    <citation type="submission" date="2018-08" db="EMBL/GenBank/DDBJ databases">
        <title>A genome reference for cultivated species of the human gut microbiota.</title>
        <authorList>
            <person name="Zou Y."/>
            <person name="Xue W."/>
            <person name="Luo G."/>
        </authorList>
    </citation>
    <scope>NUCLEOTIDE SEQUENCE [LARGE SCALE GENOMIC DNA]</scope>
    <source>
        <strain evidence="5 7">AF14-49</strain>
        <strain evidence="6 8">AF34-33</strain>
    </source>
</reference>
<name>A0A412X632_9BACT</name>
<dbReference type="GO" id="GO:0005524">
    <property type="term" value="F:ATP binding"/>
    <property type="evidence" value="ECO:0007669"/>
    <property type="project" value="UniProtKB-KW"/>
</dbReference>
<dbReference type="FunFam" id="3.40.50.300:FF:000425">
    <property type="entry name" value="Probable ABC transporter, ATP-binding subunit"/>
    <property type="match status" value="1"/>
</dbReference>
<evidence type="ECO:0000259" key="4">
    <source>
        <dbReference type="PROSITE" id="PS50893"/>
    </source>
</evidence>
<evidence type="ECO:0000313" key="8">
    <source>
        <dbReference type="Proteomes" id="UP000286038"/>
    </source>
</evidence>
<sequence length="243" mass="27423">MENNVVIRFEHVNKSYGNREILKDFNLEIRKGEFLTIIGSSGSGKTTVLKLINGLISPTFGIIYVDGKDISKENQTLLRRNIGYVIQGIGLFPHMTIRKNIAYVPSLLNHRDKERTRKAVERLIDVVGLDRDMLDRYPAELSGGQRQRVGIARALAANPDILLMDEPFGAVDEITRKMLQSEIIRIHEQLGVTIVFITHDIKEALKLGTRVMVMNKGLVEQLDTPDHIRNTPATPFVKELIEG</sequence>
<dbReference type="InterPro" id="IPR027417">
    <property type="entry name" value="P-loop_NTPase"/>
</dbReference>
<accession>A0A412X632</accession>
<dbReference type="PROSITE" id="PS00211">
    <property type="entry name" value="ABC_TRANSPORTER_1"/>
    <property type="match status" value="1"/>
</dbReference>
<evidence type="ECO:0000313" key="6">
    <source>
        <dbReference type="EMBL" id="RHM47412.1"/>
    </source>
</evidence>
<keyword evidence="2" id="KW-0547">Nucleotide-binding</keyword>
<dbReference type="RefSeq" id="WP_118258684.1">
    <property type="nucleotide sequence ID" value="NZ_CABJDM010000001.1"/>
</dbReference>
<gene>
    <name evidence="5" type="ORF">DWW18_02855</name>
    <name evidence="6" type="ORF">DWZ68_00065</name>
</gene>
<dbReference type="EMBL" id="QRZA01000002">
    <property type="protein sequence ID" value="RGV36368.1"/>
    <property type="molecule type" value="Genomic_DNA"/>
</dbReference>
<dbReference type="InterPro" id="IPR003593">
    <property type="entry name" value="AAA+_ATPase"/>
</dbReference>
<evidence type="ECO:0000256" key="1">
    <source>
        <dbReference type="ARBA" id="ARBA00022448"/>
    </source>
</evidence>
<dbReference type="PROSITE" id="PS50893">
    <property type="entry name" value="ABC_TRANSPORTER_2"/>
    <property type="match status" value="1"/>
</dbReference>
<dbReference type="EMBL" id="QRPV01000001">
    <property type="protein sequence ID" value="RHM47412.1"/>
    <property type="molecule type" value="Genomic_DNA"/>
</dbReference>
<feature type="domain" description="ABC transporter" evidence="4">
    <location>
        <begin position="7"/>
        <end position="241"/>
    </location>
</feature>
<evidence type="ECO:0000313" key="5">
    <source>
        <dbReference type="EMBL" id="RGV36368.1"/>
    </source>
</evidence>
<evidence type="ECO:0000256" key="3">
    <source>
        <dbReference type="ARBA" id="ARBA00022840"/>
    </source>
</evidence>
<dbReference type="SUPFAM" id="SSF52540">
    <property type="entry name" value="P-loop containing nucleoside triphosphate hydrolases"/>
    <property type="match status" value="1"/>
</dbReference>
<dbReference type="SMART" id="SM00382">
    <property type="entry name" value="AAA"/>
    <property type="match status" value="1"/>
</dbReference>
<evidence type="ECO:0000313" key="7">
    <source>
        <dbReference type="Proteomes" id="UP000283589"/>
    </source>
</evidence>
<dbReference type="InterPro" id="IPR050093">
    <property type="entry name" value="ABC_SmlMolc_Importer"/>
</dbReference>
<protein>
    <submittedName>
        <fullName evidence="5">ABC transporter ATP-binding protein</fullName>
    </submittedName>
</protein>
<dbReference type="InterPro" id="IPR017871">
    <property type="entry name" value="ABC_transporter-like_CS"/>
</dbReference>
<organism evidence="5 7">
    <name type="scientific">Butyricimonas virosa</name>
    <dbReference type="NCBI Taxonomy" id="544645"/>
    <lineage>
        <taxon>Bacteria</taxon>
        <taxon>Pseudomonadati</taxon>
        <taxon>Bacteroidota</taxon>
        <taxon>Bacteroidia</taxon>
        <taxon>Bacteroidales</taxon>
        <taxon>Odoribacteraceae</taxon>
        <taxon>Butyricimonas</taxon>
    </lineage>
</organism>
<keyword evidence="3 5" id="KW-0067">ATP-binding</keyword>
<dbReference type="InterPro" id="IPR003439">
    <property type="entry name" value="ABC_transporter-like_ATP-bd"/>
</dbReference>
<dbReference type="Gene3D" id="3.40.50.300">
    <property type="entry name" value="P-loop containing nucleotide triphosphate hydrolases"/>
    <property type="match status" value="1"/>
</dbReference>
<keyword evidence="1" id="KW-0813">Transport</keyword>